<sequence length="111" mass="11494">MTVFGREMSRSALIRAGYVVAGLKIGALWMAQGDSSPWVHALRLLILMAKVTLVALAMAAGLALDTSISHADAWVSVGLAAVAALGGPIIHPWLVKTRAVEDHPTAAAVAV</sequence>
<name>A0ABX2K0X1_9MYCO</name>
<feature type="transmembrane region" description="Helical" evidence="1">
    <location>
        <begin position="73"/>
        <end position="94"/>
    </location>
</feature>
<reference evidence="2 3" key="1">
    <citation type="submission" date="2019-05" db="EMBL/GenBank/DDBJ databases">
        <title>Mycolicibacterium sphagni ENV482 genome assembly.</title>
        <authorList>
            <person name="Chen W."/>
            <person name="Faulkner N.W."/>
            <person name="Hyman M.R."/>
        </authorList>
    </citation>
    <scope>NUCLEOTIDE SEQUENCE [LARGE SCALE GENOMIC DNA]</scope>
    <source>
        <strain evidence="2 3">ENV482</strain>
    </source>
</reference>
<evidence type="ECO:0000256" key="1">
    <source>
        <dbReference type="SAM" id="Phobius"/>
    </source>
</evidence>
<protein>
    <submittedName>
        <fullName evidence="2">Uncharacterized protein</fullName>
    </submittedName>
</protein>
<keyword evidence="1" id="KW-0812">Transmembrane</keyword>
<accession>A0ABX2K0X1</accession>
<feature type="transmembrane region" description="Helical" evidence="1">
    <location>
        <begin position="44"/>
        <end position="64"/>
    </location>
</feature>
<keyword evidence="1" id="KW-0472">Membrane</keyword>
<comment type="caution">
    <text evidence="2">The sequence shown here is derived from an EMBL/GenBank/DDBJ whole genome shotgun (WGS) entry which is preliminary data.</text>
</comment>
<dbReference type="EMBL" id="VBSB01000021">
    <property type="protein sequence ID" value="NTY62787.1"/>
    <property type="molecule type" value="Genomic_DNA"/>
</dbReference>
<feature type="transmembrane region" description="Helical" evidence="1">
    <location>
        <begin position="12"/>
        <end position="32"/>
    </location>
</feature>
<organism evidence="2 3">
    <name type="scientific">Mycolicibacterium sphagni</name>
    <dbReference type="NCBI Taxonomy" id="1786"/>
    <lineage>
        <taxon>Bacteria</taxon>
        <taxon>Bacillati</taxon>
        <taxon>Actinomycetota</taxon>
        <taxon>Actinomycetes</taxon>
        <taxon>Mycobacteriales</taxon>
        <taxon>Mycobacteriaceae</taxon>
        <taxon>Mycolicibacterium</taxon>
    </lineage>
</organism>
<dbReference type="Proteomes" id="UP000708347">
    <property type="component" value="Unassembled WGS sequence"/>
</dbReference>
<evidence type="ECO:0000313" key="3">
    <source>
        <dbReference type="Proteomes" id="UP000708347"/>
    </source>
</evidence>
<evidence type="ECO:0000313" key="2">
    <source>
        <dbReference type="EMBL" id="NTY62787.1"/>
    </source>
</evidence>
<dbReference type="RefSeq" id="WP_174400491.1">
    <property type="nucleotide sequence ID" value="NZ_VBSB01000021.1"/>
</dbReference>
<proteinExistence type="predicted"/>
<keyword evidence="3" id="KW-1185">Reference proteome</keyword>
<keyword evidence="1" id="KW-1133">Transmembrane helix</keyword>
<gene>
    <name evidence="2" type="ORF">FEG63_24950</name>
</gene>